<evidence type="ECO:0000313" key="11">
    <source>
        <dbReference type="Proteomes" id="UP000075884"/>
    </source>
</evidence>
<dbReference type="VEuPathDB" id="VectorBase:ADIR004725"/>
<keyword evidence="6" id="KW-0862">Zinc</keyword>
<dbReference type="Pfam" id="PF10601">
    <property type="entry name" value="zf-LITAF-like"/>
    <property type="match status" value="1"/>
</dbReference>
<evidence type="ECO:0000259" key="9">
    <source>
        <dbReference type="PROSITE" id="PS51837"/>
    </source>
</evidence>
<organism evidence="10 11">
    <name type="scientific">Anopheles dirus</name>
    <dbReference type="NCBI Taxonomy" id="7168"/>
    <lineage>
        <taxon>Eukaryota</taxon>
        <taxon>Metazoa</taxon>
        <taxon>Ecdysozoa</taxon>
        <taxon>Arthropoda</taxon>
        <taxon>Hexapoda</taxon>
        <taxon>Insecta</taxon>
        <taxon>Pterygota</taxon>
        <taxon>Neoptera</taxon>
        <taxon>Endopterygota</taxon>
        <taxon>Diptera</taxon>
        <taxon>Nematocera</taxon>
        <taxon>Culicoidea</taxon>
        <taxon>Culicidae</taxon>
        <taxon>Anophelinae</taxon>
        <taxon>Anopheles</taxon>
    </lineage>
</organism>
<name>A0A182NAP9_9DIPT</name>
<evidence type="ECO:0000256" key="3">
    <source>
        <dbReference type="ARBA" id="ARBA00004630"/>
    </source>
</evidence>
<evidence type="ECO:0000256" key="7">
    <source>
        <dbReference type="ARBA" id="ARBA00023136"/>
    </source>
</evidence>
<dbReference type="PANTHER" id="PTHR23292:SF14">
    <property type="entry name" value="FI16615P1-RELATED"/>
    <property type="match status" value="1"/>
</dbReference>
<keyword evidence="7 8" id="KW-0472">Membrane</keyword>
<accession>A0A182NAP9</accession>
<comment type="subcellular location">
    <subcellularLocation>
        <location evidence="2">Endosome membrane</location>
        <topology evidence="2">Peripheral membrane protein</topology>
    </subcellularLocation>
    <subcellularLocation>
        <location evidence="1">Late endosome membrane</location>
    </subcellularLocation>
    <subcellularLocation>
        <location evidence="3">Lysosome membrane</location>
        <topology evidence="3">Peripheral membrane protein</topology>
        <orientation evidence="3">Cytoplasmic side</orientation>
    </subcellularLocation>
</comment>
<evidence type="ECO:0000256" key="8">
    <source>
        <dbReference type="SAM" id="Phobius"/>
    </source>
</evidence>
<dbReference type="GO" id="GO:0005765">
    <property type="term" value="C:lysosomal membrane"/>
    <property type="evidence" value="ECO:0007669"/>
    <property type="project" value="UniProtKB-SubCell"/>
</dbReference>
<evidence type="ECO:0000256" key="4">
    <source>
        <dbReference type="ARBA" id="ARBA00005975"/>
    </source>
</evidence>
<dbReference type="SMART" id="SM00714">
    <property type="entry name" value="LITAF"/>
    <property type="match status" value="1"/>
</dbReference>
<reference evidence="11" key="1">
    <citation type="submission" date="2013-03" db="EMBL/GenBank/DDBJ databases">
        <title>The Genome Sequence of Anopheles dirus WRAIR2.</title>
        <authorList>
            <consortium name="The Broad Institute Genomics Platform"/>
            <person name="Neafsey D.E."/>
            <person name="Walton C."/>
            <person name="Walker B."/>
            <person name="Young S.K."/>
            <person name="Zeng Q."/>
            <person name="Gargeya S."/>
            <person name="Fitzgerald M."/>
            <person name="Haas B."/>
            <person name="Abouelleil A."/>
            <person name="Allen A.W."/>
            <person name="Alvarado L."/>
            <person name="Arachchi H.M."/>
            <person name="Berlin A.M."/>
            <person name="Chapman S.B."/>
            <person name="Gainer-Dewar J."/>
            <person name="Goldberg J."/>
            <person name="Griggs A."/>
            <person name="Gujja S."/>
            <person name="Hansen M."/>
            <person name="Howarth C."/>
            <person name="Imamovic A."/>
            <person name="Ireland A."/>
            <person name="Larimer J."/>
            <person name="McCowan C."/>
            <person name="Murphy C."/>
            <person name="Pearson M."/>
            <person name="Poon T.W."/>
            <person name="Priest M."/>
            <person name="Roberts A."/>
            <person name="Saif S."/>
            <person name="Shea T."/>
            <person name="Sisk P."/>
            <person name="Sykes S."/>
            <person name="Wortman J."/>
            <person name="Nusbaum C."/>
            <person name="Birren B."/>
        </authorList>
    </citation>
    <scope>NUCLEOTIDE SEQUENCE [LARGE SCALE GENOMIC DNA]</scope>
    <source>
        <strain evidence="11">WRAIR2</strain>
    </source>
</reference>
<sequence length="86" mass="9476">MDKVTATRVVTPTVGPEPMRVVCPSCQADIMTEVEHAANTKTHIYALLLCLAMCLPCVCIPYCCASCRDAVHRCPLCKSFIGVYRR</sequence>
<dbReference type="InterPro" id="IPR006629">
    <property type="entry name" value="LITAF"/>
</dbReference>
<dbReference type="InterPro" id="IPR037519">
    <property type="entry name" value="LITAF_fam"/>
</dbReference>
<keyword evidence="11" id="KW-1185">Reference proteome</keyword>
<dbReference type="PROSITE" id="PS51837">
    <property type="entry name" value="LITAF"/>
    <property type="match status" value="1"/>
</dbReference>
<comment type="similarity">
    <text evidence="4">Belongs to the CDIP1/LITAF family.</text>
</comment>
<evidence type="ECO:0000313" key="10">
    <source>
        <dbReference type="EnsemblMetazoa" id="ADIR004725-PA"/>
    </source>
</evidence>
<dbReference type="GO" id="GO:0031902">
    <property type="term" value="C:late endosome membrane"/>
    <property type="evidence" value="ECO:0007669"/>
    <property type="project" value="UniProtKB-SubCell"/>
</dbReference>
<dbReference type="Proteomes" id="UP000075884">
    <property type="component" value="Unassembled WGS sequence"/>
</dbReference>
<proteinExistence type="inferred from homology"/>
<evidence type="ECO:0000256" key="2">
    <source>
        <dbReference type="ARBA" id="ARBA00004481"/>
    </source>
</evidence>
<evidence type="ECO:0000256" key="5">
    <source>
        <dbReference type="ARBA" id="ARBA00022723"/>
    </source>
</evidence>
<feature type="transmembrane region" description="Helical" evidence="8">
    <location>
        <begin position="44"/>
        <end position="63"/>
    </location>
</feature>
<dbReference type="AlphaFoldDB" id="A0A182NAP9"/>
<keyword evidence="8" id="KW-1133">Transmembrane helix</keyword>
<protein>
    <recommendedName>
        <fullName evidence="9">LITAF domain-containing protein</fullName>
    </recommendedName>
</protein>
<dbReference type="STRING" id="7168.A0A182NAP9"/>
<dbReference type="GO" id="GO:0008270">
    <property type="term" value="F:zinc ion binding"/>
    <property type="evidence" value="ECO:0007669"/>
    <property type="project" value="TreeGrafter"/>
</dbReference>
<dbReference type="PANTHER" id="PTHR23292">
    <property type="entry name" value="LIPOPOLYSACCHARIDE-INDUCED TUMOR NECROSIS FACTOR-ALPHA FACTOR"/>
    <property type="match status" value="1"/>
</dbReference>
<evidence type="ECO:0000256" key="1">
    <source>
        <dbReference type="ARBA" id="ARBA00004414"/>
    </source>
</evidence>
<reference evidence="10" key="2">
    <citation type="submission" date="2020-05" db="UniProtKB">
        <authorList>
            <consortium name="EnsemblMetazoa"/>
        </authorList>
    </citation>
    <scope>IDENTIFICATION</scope>
    <source>
        <strain evidence="10">WRAIR2</strain>
    </source>
</reference>
<dbReference type="EnsemblMetazoa" id="ADIR004725-RA">
    <property type="protein sequence ID" value="ADIR004725-PA"/>
    <property type="gene ID" value="ADIR004725"/>
</dbReference>
<keyword evidence="5" id="KW-0479">Metal-binding</keyword>
<keyword evidence="8" id="KW-0812">Transmembrane</keyword>
<evidence type="ECO:0000256" key="6">
    <source>
        <dbReference type="ARBA" id="ARBA00022833"/>
    </source>
</evidence>
<feature type="domain" description="LITAF" evidence="9">
    <location>
        <begin position="5"/>
        <end position="86"/>
    </location>
</feature>